<dbReference type="InterPro" id="IPR051678">
    <property type="entry name" value="AGP_Transferase"/>
</dbReference>
<dbReference type="Pfam" id="PF01636">
    <property type="entry name" value="APH"/>
    <property type="match status" value="1"/>
</dbReference>
<keyword evidence="4" id="KW-1185">Reference proteome</keyword>
<sequence>MHPTAAHAPSRVQTQTHLARHHHRPLPGTVPLPPAPSAYTPVEWNWEAEHRDRKHESKADSALHGAQPFQVDRRVLKELVRERTRADVGRITFLSSGTFHKAYLITLVDTRHLVARVARRFMPRLKTESEVATMQYLRTKTSIPVPDVYHYDANPYNPLGGEYILMSQAPGIPVSRVYQSMSNEELKTLFTNMASIILPLFAQRFSHIGSLYFAPSSSTSTAVPSSTVLSPVSSSSTISTAVATPTPTRLVIKGFNFLPLLSVTPSSSSSPPDPSPSPDYFSSRYTYQIGPIISWPFFGSNRGFFNHPTEINRGPWTTTASYLASCTSREITSVIHESEGRSAPHRLHLDPAEINSSRHHHMEAFPDDPDSDESDEWDAQESEEEWEDCVGDAMYRDYRRMQRGTFLIAHIRRREEAVRREMGRWMRLMEKLGACRVQRHVPSDGGAGGESAREGTEEFGLDCHDLSLENVFVHEKDHTKITCVIDWESTTTRPLWACAHLPAFVQSSPFTVRLFRETIAAIATGHSPSSSHSGPSLSNTIPPSSSTHPPSLAALASEWLYYESSGARLRHAHRCVEWDGWEEGLVDSILGSEDTEDEWFKEGSLASVTSATTTTTTDAPFIAAPQTIARPTTPSAALRVQRRQAGRLILKKEKELEQTLVSGGDICGGRGGELGRRLEEVVRRRGLLTDTSAPAEDGERYCH</sequence>
<gene>
    <name evidence="3" type="ORF">SCLCIDRAFT_131864</name>
</gene>
<dbReference type="InterPro" id="IPR011009">
    <property type="entry name" value="Kinase-like_dom_sf"/>
</dbReference>
<dbReference type="STRING" id="1036808.A0A0C2Z435"/>
<accession>A0A0C2Z435</accession>
<dbReference type="PANTHER" id="PTHR21310">
    <property type="entry name" value="AMINOGLYCOSIDE PHOSPHOTRANSFERASE-RELATED-RELATED"/>
    <property type="match status" value="1"/>
</dbReference>
<dbReference type="OrthoDB" id="10003767at2759"/>
<dbReference type="SUPFAM" id="SSF56112">
    <property type="entry name" value="Protein kinase-like (PK-like)"/>
    <property type="match status" value="1"/>
</dbReference>
<dbReference type="PANTHER" id="PTHR21310:SF13">
    <property type="entry name" value="AMINOGLYCOSIDE PHOSPHOTRANSFERASE DOMAIN-CONTAINING PROTEIN"/>
    <property type="match status" value="1"/>
</dbReference>
<evidence type="ECO:0000256" key="1">
    <source>
        <dbReference type="SAM" id="MobiDB-lite"/>
    </source>
</evidence>
<dbReference type="Proteomes" id="UP000053989">
    <property type="component" value="Unassembled WGS sequence"/>
</dbReference>
<reference evidence="3 4" key="1">
    <citation type="submission" date="2014-04" db="EMBL/GenBank/DDBJ databases">
        <authorList>
            <consortium name="DOE Joint Genome Institute"/>
            <person name="Kuo A."/>
            <person name="Kohler A."/>
            <person name="Nagy L.G."/>
            <person name="Floudas D."/>
            <person name="Copeland A."/>
            <person name="Barry K.W."/>
            <person name="Cichocki N."/>
            <person name="Veneault-Fourrey C."/>
            <person name="LaButti K."/>
            <person name="Lindquist E.A."/>
            <person name="Lipzen A."/>
            <person name="Lundell T."/>
            <person name="Morin E."/>
            <person name="Murat C."/>
            <person name="Sun H."/>
            <person name="Tunlid A."/>
            <person name="Henrissat B."/>
            <person name="Grigoriev I.V."/>
            <person name="Hibbett D.S."/>
            <person name="Martin F."/>
            <person name="Nordberg H.P."/>
            <person name="Cantor M.N."/>
            <person name="Hua S.X."/>
        </authorList>
    </citation>
    <scope>NUCLEOTIDE SEQUENCE [LARGE SCALE GENOMIC DNA]</scope>
    <source>
        <strain evidence="3 4">Foug A</strain>
    </source>
</reference>
<evidence type="ECO:0000313" key="3">
    <source>
        <dbReference type="EMBL" id="KIM56693.1"/>
    </source>
</evidence>
<reference evidence="4" key="2">
    <citation type="submission" date="2015-01" db="EMBL/GenBank/DDBJ databases">
        <title>Evolutionary Origins and Diversification of the Mycorrhizal Mutualists.</title>
        <authorList>
            <consortium name="DOE Joint Genome Institute"/>
            <consortium name="Mycorrhizal Genomics Consortium"/>
            <person name="Kohler A."/>
            <person name="Kuo A."/>
            <person name="Nagy L.G."/>
            <person name="Floudas D."/>
            <person name="Copeland A."/>
            <person name="Barry K.W."/>
            <person name="Cichocki N."/>
            <person name="Veneault-Fourrey C."/>
            <person name="LaButti K."/>
            <person name="Lindquist E.A."/>
            <person name="Lipzen A."/>
            <person name="Lundell T."/>
            <person name="Morin E."/>
            <person name="Murat C."/>
            <person name="Riley R."/>
            <person name="Ohm R."/>
            <person name="Sun H."/>
            <person name="Tunlid A."/>
            <person name="Henrissat B."/>
            <person name="Grigoriev I.V."/>
            <person name="Hibbett D.S."/>
            <person name="Martin F."/>
        </authorList>
    </citation>
    <scope>NUCLEOTIDE SEQUENCE [LARGE SCALE GENOMIC DNA]</scope>
    <source>
        <strain evidence="4">Foug A</strain>
    </source>
</reference>
<dbReference type="InParanoid" id="A0A0C2Z435"/>
<feature type="region of interest" description="Disordered" evidence="1">
    <location>
        <begin position="1"/>
        <end position="34"/>
    </location>
</feature>
<dbReference type="AlphaFoldDB" id="A0A0C2Z435"/>
<dbReference type="InterPro" id="IPR002575">
    <property type="entry name" value="Aminoglycoside_PTrfase"/>
</dbReference>
<feature type="compositionally biased region" description="Acidic residues" evidence="1">
    <location>
        <begin position="365"/>
        <end position="383"/>
    </location>
</feature>
<feature type="region of interest" description="Disordered" evidence="1">
    <location>
        <begin position="361"/>
        <end position="383"/>
    </location>
</feature>
<protein>
    <recommendedName>
        <fullName evidence="2">Aminoglycoside phosphotransferase domain-containing protein</fullName>
    </recommendedName>
</protein>
<dbReference type="EMBL" id="KN822111">
    <property type="protein sequence ID" value="KIM56693.1"/>
    <property type="molecule type" value="Genomic_DNA"/>
</dbReference>
<dbReference type="Gene3D" id="3.30.200.20">
    <property type="entry name" value="Phosphorylase Kinase, domain 1"/>
    <property type="match status" value="1"/>
</dbReference>
<proteinExistence type="predicted"/>
<evidence type="ECO:0000313" key="4">
    <source>
        <dbReference type="Proteomes" id="UP000053989"/>
    </source>
</evidence>
<evidence type="ECO:0000259" key="2">
    <source>
        <dbReference type="Pfam" id="PF01636"/>
    </source>
</evidence>
<dbReference type="HOGENOM" id="CLU_026727_0_0_1"/>
<organism evidence="3 4">
    <name type="scientific">Scleroderma citrinum Foug A</name>
    <dbReference type="NCBI Taxonomy" id="1036808"/>
    <lineage>
        <taxon>Eukaryota</taxon>
        <taxon>Fungi</taxon>
        <taxon>Dikarya</taxon>
        <taxon>Basidiomycota</taxon>
        <taxon>Agaricomycotina</taxon>
        <taxon>Agaricomycetes</taxon>
        <taxon>Agaricomycetidae</taxon>
        <taxon>Boletales</taxon>
        <taxon>Sclerodermatineae</taxon>
        <taxon>Sclerodermataceae</taxon>
        <taxon>Scleroderma</taxon>
    </lineage>
</organism>
<feature type="domain" description="Aminoglycoside phosphotransferase" evidence="2">
    <location>
        <begin position="91"/>
        <end position="196"/>
    </location>
</feature>
<name>A0A0C2Z435_9AGAM</name>
<feature type="region of interest" description="Disordered" evidence="1">
    <location>
        <begin position="525"/>
        <end position="549"/>
    </location>
</feature>